<keyword evidence="5 7" id="KW-1133">Transmembrane helix</keyword>
<keyword evidence="7" id="KW-0961">Cell wall biogenesis/degradation</keyword>
<organism evidence="10 11">
    <name type="scientific">Helcococcus kunzii ATCC 51366</name>
    <dbReference type="NCBI Taxonomy" id="883114"/>
    <lineage>
        <taxon>Bacteria</taxon>
        <taxon>Bacillati</taxon>
        <taxon>Bacillota</taxon>
        <taxon>Tissierellia</taxon>
        <taxon>Tissierellales</taxon>
        <taxon>Peptoniphilaceae</taxon>
        <taxon>Helcococcus</taxon>
    </lineage>
</organism>
<comment type="pathway">
    <text evidence="7">Cell wall biogenesis; peptidoglycan biosynthesis.</text>
</comment>
<evidence type="ECO:0000256" key="8">
    <source>
        <dbReference type="NCBIfam" id="TIGR00445"/>
    </source>
</evidence>
<dbReference type="GO" id="GO:0046872">
    <property type="term" value="F:metal ion binding"/>
    <property type="evidence" value="ECO:0007669"/>
    <property type="project" value="UniProtKB-KW"/>
</dbReference>
<dbReference type="Proteomes" id="UP000004191">
    <property type="component" value="Unassembled WGS sequence"/>
</dbReference>
<feature type="transmembrane region" description="Helical" evidence="7">
    <location>
        <begin position="110"/>
        <end position="128"/>
    </location>
</feature>
<dbReference type="GO" id="GO:0071555">
    <property type="term" value="P:cell wall organization"/>
    <property type="evidence" value="ECO:0007669"/>
    <property type="project" value="UniProtKB-KW"/>
</dbReference>
<dbReference type="HOGENOM" id="CLU_023982_0_1_9"/>
<evidence type="ECO:0000256" key="6">
    <source>
        <dbReference type="ARBA" id="ARBA00023136"/>
    </source>
</evidence>
<dbReference type="GO" id="GO:0051301">
    <property type="term" value="P:cell division"/>
    <property type="evidence" value="ECO:0007669"/>
    <property type="project" value="UniProtKB-KW"/>
</dbReference>
<gene>
    <name evidence="7" type="primary">mraY</name>
    <name evidence="10" type="ORF">HMPREF9709_00921</name>
</gene>
<feature type="transmembrane region" description="Helical" evidence="7">
    <location>
        <begin position="6"/>
        <end position="26"/>
    </location>
</feature>
<feature type="transmembrane region" description="Helical" evidence="7">
    <location>
        <begin position="74"/>
        <end position="90"/>
    </location>
</feature>
<keyword evidence="7" id="KW-0133">Cell shape</keyword>
<keyword evidence="7" id="KW-0573">Peptidoglycan synthesis</keyword>
<dbReference type="HAMAP" id="MF_00038">
    <property type="entry name" value="MraY"/>
    <property type="match status" value="1"/>
</dbReference>
<dbReference type="InterPro" id="IPR000715">
    <property type="entry name" value="Glycosyl_transferase_4"/>
</dbReference>
<feature type="binding site" evidence="9">
    <location>
        <position position="225"/>
    </location>
    <ligand>
        <name>Mg(2+)</name>
        <dbReference type="ChEBI" id="CHEBI:18420"/>
    </ligand>
</feature>
<comment type="subcellular location">
    <subcellularLocation>
        <location evidence="7">Cell membrane</location>
        <topology evidence="7">Multi-pass membrane protein</topology>
    </subcellularLocation>
    <subcellularLocation>
        <location evidence="1">Membrane</location>
        <topology evidence="1">Multi-pass membrane protein</topology>
    </subcellularLocation>
</comment>
<evidence type="ECO:0000256" key="7">
    <source>
        <dbReference type="HAMAP-Rule" id="MF_00038"/>
    </source>
</evidence>
<dbReference type="PROSITE" id="PS01347">
    <property type="entry name" value="MRAY_1"/>
    <property type="match status" value="1"/>
</dbReference>
<dbReference type="NCBIfam" id="TIGR00445">
    <property type="entry name" value="mraY"/>
    <property type="match status" value="1"/>
</dbReference>
<dbReference type="GO" id="GO:0008963">
    <property type="term" value="F:phospho-N-acetylmuramoyl-pentapeptide-transferase activity"/>
    <property type="evidence" value="ECO:0007669"/>
    <property type="project" value="UniProtKB-UniRule"/>
</dbReference>
<dbReference type="EMBL" id="AGEI01000021">
    <property type="protein sequence ID" value="EHR33985.1"/>
    <property type="molecule type" value="Genomic_DNA"/>
</dbReference>
<evidence type="ECO:0000313" key="10">
    <source>
        <dbReference type="EMBL" id="EHR33985.1"/>
    </source>
</evidence>
<evidence type="ECO:0000256" key="1">
    <source>
        <dbReference type="ARBA" id="ARBA00004141"/>
    </source>
</evidence>
<comment type="similarity">
    <text evidence="2 7">Belongs to the glycosyltransferase 4 family. MraY subfamily.</text>
</comment>
<dbReference type="GO" id="GO:0009252">
    <property type="term" value="P:peptidoglycan biosynthetic process"/>
    <property type="evidence" value="ECO:0007669"/>
    <property type="project" value="UniProtKB-UniRule"/>
</dbReference>
<keyword evidence="3 7" id="KW-0808">Transferase</keyword>
<feature type="transmembrane region" description="Helical" evidence="7">
    <location>
        <begin position="248"/>
        <end position="269"/>
    </location>
</feature>
<dbReference type="CDD" id="cd06852">
    <property type="entry name" value="GT_MraY"/>
    <property type="match status" value="1"/>
</dbReference>
<name>H3NNL0_9FIRM</name>
<protein>
    <recommendedName>
        <fullName evidence="7 8">Phospho-N-acetylmuramoyl-pentapeptide-transferase</fullName>
        <ecNumber evidence="7 8">2.7.8.13</ecNumber>
    </recommendedName>
    <alternativeName>
        <fullName evidence="7">UDP-MurNAc-pentapeptide phosphotransferase</fullName>
    </alternativeName>
</protein>
<dbReference type="UniPathway" id="UPA00219"/>
<feature type="transmembrane region" description="Helical" evidence="7">
    <location>
        <begin position="47"/>
        <end position="68"/>
    </location>
</feature>
<dbReference type="STRING" id="883114.HMPREF9709_00921"/>
<dbReference type="EC" id="2.7.8.13" evidence="7 8"/>
<keyword evidence="6 7" id="KW-0472">Membrane</keyword>
<accession>H3NNL0</accession>
<comment type="cofactor">
    <cofactor evidence="7 9">
        <name>Mg(2+)</name>
        <dbReference type="ChEBI" id="CHEBI:18420"/>
    </cofactor>
</comment>
<proteinExistence type="inferred from homology"/>
<sequence length="316" mass="34968">MNTILMLILSILLSAGLVWALIPILTRMKFGQPIREEGNKDHYKKQGTPTMGGIAFLLAFFLVSIISIKFDLSLFYILITTFAFGAIGFIDDYEKIAKKENEGLNEKQKLVLQISVSLILTVLMYFTLNVRIYEIDIPFISRAFNIGILAIPLIVFIMVGTTNAVNITDGLDGLLSSVSIPVFIGIFIIALPFNISVALSALVFAGVLLGFLIFNSNPASIFMGDTGSMAIGGAIVAMMIIINKPLYLIFIGGVYMMETLSVIIQRIYFKSTGGKRIFKMSPIHHHFELEGHKETKIVASFMVLSIILTLFTMYII</sequence>
<feature type="binding site" evidence="9">
    <location>
        <position position="166"/>
    </location>
    <ligand>
        <name>Mg(2+)</name>
        <dbReference type="ChEBI" id="CHEBI:18420"/>
    </ligand>
</feature>
<comment type="caution">
    <text evidence="10">The sequence shown here is derived from an EMBL/GenBank/DDBJ whole genome shotgun (WGS) entry which is preliminary data.</text>
</comment>
<keyword evidence="7 9" id="KW-0479">Metal-binding</keyword>
<evidence type="ECO:0000256" key="4">
    <source>
        <dbReference type="ARBA" id="ARBA00022692"/>
    </source>
</evidence>
<keyword evidence="4 7" id="KW-0812">Transmembrane</keyword>
<comment type="function">
    <text evidence="7">Catalyzes the initial step of the lipid cycle reactions in the biosynthesis of the cell wall peptidoglycan: transfers peptidoglycan precursor phospho-MurNAc-pentapeptide from UDP-MurNAc-pentapeptide onto the lipid carrier undecaprenyl phosphate, yielding undecaprenyl-pyrophosphoryl-MurNAc-pentapeptide, known as lipid I.</text>
</comment>
<evidence type="ECO:0000256" key="2">
    <source>
        <dbReference type="ARBA" id="ARBA00005583"/>
    </source>
</evidence>
<feature type="transmembrane region" description="Helical" evidence="7">
    <location>
        <begin position="140"/>
        <end position="159"/>
    </location>
</feature>
<dbReference type="Pfam" id="PF10555">
    <property type="entry name" value="MraY_sig1"/>
    <property type="match status" value="1"/>
</dbReference>
<evidence type="ECO:0000313" key="11">
    <source>
        <dbReference type="Proteomes" id="UP000004191"/>
    </source>
</evidence>
<dbReference type="GO" id="GO:0008360">
    <property type="term" value="P:regulation of cell shape"/>
    <property type="evidence" value="ECO:0007669"/>
    <property type="project" value="UniProtKB-KW"/>
</dbReference>
<feature type="transmembrane region" description="Helical" evidence="7">
    <location>
        <begin position="197"/>
        <end position="214"/>
    </location>
</feature>
<dbReference type="InterPro" id="IPR003524">
    <property type="entry name" value="PNAcMuramoyl-5peptid_Trfase"/>
</dbReference>
<keyword evidence="7" id="KW-1003">Cell membrane</keyword>
<keyword evidence="11" id="KW-1185">Reference proteome</keyword>
<dbReference type="RefSeq" id="WP_005398364.1">
    <property type="nucleotide sequence ID" value="NZ_JH601088.1"/>
</dbReference>
<keyword evidence="7" id="KW-0131">Cell cycle</keyword>
<dbReference type="GO" id="GO:0051992">
    <property type="term" value="F:UDP-N-acetylmuramoyl-L-alanyl-D-glutamyl-meso-2,6-diaminopimelyl-D-alanyl-D-alanine:undecaprenyl-phosphate transferase activity"/>
    <property type="evidence" value="ECO:0007669"/>
    <property type="project" value="RHEA"/>
</dbReference>
<dbReference type="InterPro" id="IPR018480">
    <property type="entry name" value="PNAcMuramoyl-5peptid_Trfase_CS"/>
</dbReference>
<dbReference type="PANTHER" id="PTHR22926">
    <property type="entry name" value="PHOSPHO-N-ACETYLMURAMOYL-PENTAPEPTIDE-TRANSFERASE"/>
    <property type="match status" value="1"/>
</dbReference>
<comment type="catalytic activity">
    <reaction evidence="7">
        <text>UDP-N-acetyl-alpha-D-muramoyl-L-alanyl-gamma-D-glutamyl-meso-2,6-diaminopimeloyl-D-alanyl-D-alanine + di-trans,octa-cis-undecaprenyl phosphate = di-trans,octa-cis-undecaprenyl diphospho-N-acetyl-alpha-D-muramoyl-L-alanyl-D-glutamyl-meso-2,6-diaminopimeloyl-D-alanyl-D-alanine + UMP</text>
        <dbReference type="Rhea" id="RHEA:28386"/>
        <dbReference type="ChEBI" id="CHEBI:57865"/>
        <dbReference type="ChEBI" id="CHEBI:60392"/>
        <dbReference type="ChEBI" id="CHEBI:61386"/>
        <dbReference type="ChEBI" id="CHEBI:61387"/>
        <dbReference type="EC" id="2.7.8.13"/>
    </reaction>
</comment>
<dbReference type="Pfam" id="PF00953">
    <property type="entry name" value="Glycos_transf_4"/>
    <property type="match status" value="1"/>
</dbReference>
<keyword evidence="7" id="KW-0132">Cell division</keyword>
<keyword evidence="7 9" id="KW-0460">Magnesium</keyword>
<dbReference type="AlphaFoldDB" id="H3NNL0"/>
<dbReference type="GeneID" id="96998914"/>
<evidence type="ECO:0000256" key="9">
    <source>
        <dbReference type="PIRSR" id="PIRSR600715-1"/>
    </source>
</evidence>
<feature type="transmembrane region" description="Helical" evidence="7">
    <location>
        <begin position="221"/>
        <end position="242"/>
    </location>
</feature>
<dbReference type="eggNOG" id="COG0472">
    <property type="taxonomic scope" value="Bacteria"/>
</dbReference>
<evidence type="ECO:0000256" key="5">
    <source>
        <dbReference type="ARBA" id="ARBA00022989"/>
    </source>
</evidence>
<dbReference type="PATRIC" id="fig|883114.3.peg.911"/>
<dbReference type="PROSITE" id="PS01348">
    <property type="entry name" value="MRAY_2"/>
    <property type="match status" value="1"/>
</dbReference>
<dbReference type="PANTHER" id="PTHR22926:SF5">
    <property type="entry name" value="PHOSPHO-N-ACETYLMURAMOYL-PENTAPEPTIDE-TRANSFERASE HOMOLOG"/>
    <property type="match status" value="1"/>
</dbReference>
<evidence type="ECO:0000256" key="3">
    <source>
        <dbReference type="ARBA" id="ARBA00022679"/>
    </source>
</evidence>
<feature type="transmembrane region" description="Helical" evidence="7">
    <location>
        <begin position="297"/>
        <end position="315"/>
    </location>
</feature>
<dbReference type="GO" id="GO:0005886">
    <property type="term" value="C:plasma membrane"/>
    <property type="evidence" value="ECO:0007669"/>
    <property type="project" value="UniProtKB-SubCell"/>
</dbReference>
<reference evidence="10 11" key="1">
    <citation type="submission" date="2012-01" db="EMBL/GenBank/DDBJ databases">
        <title>The Genome Sequence of Helcococcus kunzii ATCC 51366.</title>
        <authorList>
            <consortium name="The Broad Institute Genome Sequencing Platform"/>
            <person name="Earl A."/>
            <person name="Ward D."/>
            <person name="Feldgarden M."/>
            <person name="Gevers D."/>
            <person name="Huys G."/>
            <person name="Young S.K."/>
            <person name="Zeng Q."/>
            <person name="Gargeya S."/>
            <person name="Fitzgerald M."/>
            <person name="Haas B."/>
            <person name="Abouelleil A."/>
            <person name="Alvarado L."/>
            <person name="Arachchi H.M."/>
            <person name="Berlin A."/>
            <person name="Chapman S.B."/>
            <person name="Gearin G."/>
            <person name="Goldberg J."/>
            <person name="Griggs A."/>
            <person name="Gujja S."/>
            <person name="Hansen M."/>
            <person name="Heiman D."/>
            <person name="Howarth C."/>
            <person name="Larimer J."/>
            <person name="Lui A."/>
            <person name="MacDonald P.J.P."/>
            <person name="McCowen C."/>
            <person name="Montmayeur A."/>
            <person name="Murphy C."/>
            <person name="Neiman D."/>
            <person name="Pearson M."/>
            <person name="Priest M."/>
            <person name="Roberts A."/>
            <person name="Saif S."/>
            <person name="Shea T."/>
            <person name="Sisk P."/>
            <person name="Stolte C."/>
            <person name="Sykes S."/>
            <person name="Wortman J."/>
            <person name="Nusbaum C."/>
            <person name="Birren B."/>
        </authorList>
    </citation>
    <scope>NUCLEOTIDE SEQUENCE [LARGE SCALE GENOMIC DNA]</scope>
    <source>
        <strain evidence="10 11">ATCC 51366</strain>
    </source>
</reference>